<feature type="region of interest" description="Disordered" evidence="1">
    <location>
        <begin position="79"/>
        <end position="108"/>
    </location>
</feature>
<proteinExistence type="predicted"/>
<comment type="caution">
    <text evidence="2">The sequence shown here is derived from an EMBL/GenBank/DDBJ whole genome shotgun (WGS) entry which is preliminary data.</text>
</comment>
<evidence type="ECO:0000313" key="2">
    <source>
        <dbReference type="EMBL" id="RYR18578.1"/>
    </source>
</evidence>
<keyword evidence="3" id="KW-1185">Reference proteome</keyword>
<evidence type="ECO:0000313" key="3">
    <source>
        <dbReference type="Proteomes" id="UP000289738"/>
    </source>
</evidence>
<dbReference type="PANTHER" id="PTHR37718">
    <property type="entry name" value="BNAC03G61340D PROTEIN"/>
    <property type="match status" value="1"/>
</dbReference>
<feature type="compositionally biased region" description="Polar residues" evidence="1">
    <location>
        <begin position="84"/>
        <end position="96"/>
    </location>
</feature>
<gene>
    <name evidence="2" type="ORF">Ahy_B03g063206</name>
</gene>
<accession>A0A444ZWM5</accession>
<sequence length="108" mass="12910">MLFYFVLYDDIEFINDKNNKRSPKIERRLEVQQRHMEKHNHVLTEAYRSMLHQAPKLQVEEEMLMHKLYGVMAAHGLVKKNDDNSNNPYNSRTAQHSNREVNVAQEEQ</sequence>
<organism evidence="2 3">
    <name type="scientific">Arachis hypogaea</name>
    <name type="common">Peanut</name>
    <dbReference type="NCBI Taxonomy" id="3818"/>
    <lineage>
        <taxon>Eukaryota</taxon>
        <taxon>Viridiplantae</taxon>
        <taxon>Streptophyta</taxon>
        <taxon>Embryophyta</taxon>
        <taxon>Tracheophyta</taxon>
        <taxon>Spermatophyta</taxon>
        <taxon>Magnoliopsida</taxon>
        <taxon>eudicotyledons</taxon>
        <taxon>Gunneridae</taxon>
        <taxon>Pentapetalae</taxon>
        <taxon>rosids</taxon>
        <taxon>fabids</taxon>
        <taxon>Fabales</taxon>
        <taxon>Fabaceae</taxon>
        <taxon>Papilionoideae</taxon>
        <taxon>50 kb inversion clade</taxon>
        <taxon>dalbergioids sensu lato</taxon>
        <taxon>Dalbergieae</taxon>
        <taxon>Pterocarpus clade</taxon>
        <taxon>Arachis</taxon>
    </lineage>
</organism>
<dbReference type="AlphaFoldDB" id="A0A444ZWM5"/>
<dbReference type="Proteomes" id="UP000289738">
    <property type="component" value="Chromosome B03"/>
</dbReference>
<name>A0A444ZWM5_ARAHY</name>
<reference evidence="2 3" key="1">
    <citation type="submission" date="2019-01" db="EMBL/GenBank/DDBJ databases">
        <title>Sequencing of cultivated peanut Arachis hypogaea provides insights into genome evolution and oil improvement.</title>
        <authorList>
            <person name="Chen X."/>
        </authorList>
    </citation>
    <scope>NUCLEOTIDE SEQUENCE [LARGE SCALE GENOMIC DNA]</scope>
    <source>
        <strain evidence="3">cv. Fuhuasheng</strain>
        <tissue evidence="2">Leaves</tissue>
    </source>
</reference>
<protein>
    <submittedName>
        <fullName evidence="2">Uncharacterized protein</fullName>
    </submittedName>
</protein>
<dbReference type="PANTHER" id="PTHR37718:SF2">
    <property type="entry name" value="OS03G0205150 PROTEIN"/>
    <property type="match status" value="1"/>
</dbReference>
<evidence type="ECO:0000256" key="1">
    <source>
        <dbReference type="SAM" id="MobiDB-lite"/>
    </source>
</evidence>
<dbReference type="EMBL" id="SDMP01000013">
    <property type="protein sequence ID" value="RYR18578.1"/>
    <property type="molecule type" value="Genomic_DNA"/>
</dbReference>